<accession>A0ABS3NJS9</accession>
<dbReference type="Proteomes" id="UP000664554">
    <property type="component" value="Unassembled WGS sequence"/>
</dbReference>
<evidence type="ECO:0000256" key="1">
    <source>
        <dbReference type="SAM" id="MobiDB-lite"/>
    </source>
</evidence>
<protein>
    <submittedName>
        <fullName evidence="2">Uncharacterized protein</fullName>
    </submittedName>
</protein>
<sequence length="67" mass="7592">MQILTLKRMMIGRTIAQKNEVLTVTSKEGRELVDKGYVVEIDKPKDDEPKTKTNKTKAKADTKDKAD</sequence>
<dbReference type="EMBL" id="JAGBKM010000001">
    <property type="protein sequence ID" value="MBO1529645.1"/>
    <property type="molecule type" value="Genomic_DNA"/>
</dbReference>
<proteinExistence type="predicted"/>
<reference evidence="2 3" key="1">
    <citation type="submission" date="2021-03" db="EMBL/GenBank/DDBJ databases">
        <authorList>
            <person name="Shang D.-D."/>
            <person name="Du Z.-J."/>
            <person name="Chen G.-J."/>
        </authorList>
    </citation>
    <scope>NUCLEOTIDE SEQUENCE [LARGE SCALE GENOMIC DNA]</scope>
    <source>
        <strain evidence="2 3">F1192</strain>
    </source>
</reference>
<organism evidence="2 3">
    <name type="scientific">Psychrobacter coccoides</name>
    <dbReference type="NCBI Taxonomy" id="2818440"/>
    <lineage>
        <taxon>Bacteria</taxon>
        <taxon>Pseudomonadati</taxon>
        <taxon>Pseudomonadota</taxon>
        <taxon>Gammaproteobacteria</taxon>
        <taxon>Moraxellales</taxon>
        <taxon>Moraxellaceae</taxon>
        <taxon>Psychrobacter</taxon>
    </lineage>
</organism>
<keyword evidence="3" id="KW-1185">Reference proteome</keyword>
<feature type="compositionally biased region" description="Basic and acidic residues" evidence="1">
    <location>
        <begin position="42"/>
        <end position="51"/>
    </location>
</feature>
<gene>
    <name evidence="2" type="ORF">J3492_00255</name>
</gene>
<name>A0ABS3NJS9_9GAMM</name>
<feature type="region of interest" description="Disordered" evidence="1">
    <location>
        <begin position="42"/>
        <end position="67"/>
    </location>
</feature>
<evidence type="ECO:0000313" key="3">
    <source>
        <dbReference type="Proteomes" id="UP000664554"/>
    </source>
</evidence>
<dbReference type="RefSeq" id="WP_207988539.1">
    <property type="nucleotide sequence ID" value="NZ_JAGBKM010000001.1"/>
</dbReference>
<feature type="compositionally biased region" description="Basic and acidic residues" evidence="1">
    <location>
        <begin position="58"/>
        <end position="67"/>
    </location>
</feature>
<comment type="caution">
    <text evidence="2">The sequence shown here is derived from an EMBL/GenBank/DDBJ whole genome shotgun (WGS) entry which is preliminary data.</text>
</comment>
<evidence type="ECO:0000313" key="2">
    <source>
        <dbReference type="EMBL" id="MBO1529645.1"/>
    </source>
</evidence>